<evidence type="ECO:0000259" key="4">
    <source>
        <dbReference type="PROSITE" id="PS51077"/>
    </source>
</evidence>
<dbReference type="Gene3D" id="1.10.10.10">
    <property type="entry name" value="Winged helix-like DNA-binding domain superfamily/Winged helix DNA-binding domain"/>
    <property type="match status" value="1"/>
</dbReference>
<dbReference type="InParanoid" id="M0D3M5"/>
<evidence type="ECO:0000313" key="6">
    <source>
        <dbReference type="EMBL" id="ELZ28764.1"/>
    </source>
</evidence>
<dbReference type="PROSITE" id="PS51078">
    <property type="entry name" value="ICLR_ED"/>
    <property type="match status" value="1"/>
</dbReference>
<keyword evidence="3" id="KW-0804">Transcription</keyword>
<dbReference type="Pfam" id="PF09339">
    <property type="entry name" value="HTH_IclR"/>
    <property type="match status" value="1"/>
</dbReference>
<dbReference type="SUPFAM" id="SSF55781">
    <property type="entry name" value="GAF domain-like"/>
    <property type="match status" value="1"/>
</dbReference>
<feature type="domain" description="IclR-ED" evidence="5">
    <location>
        <begin position="61"/>
        <end position="244"/>
    </location>
</feature>
<proteinExistence type="predicted"/>
<dbReference type="InterPro" id="IPR036390">
    <property type="entry name" value="WH_DNA-bd_sf"/>
</dbReference>
<reference evidence="6 7" key="1">
    <citation type="journal article" date="2014" name="PLoS Genet.">
        <title>Phylogenetically driven sequencing of extremely halophilic archaea reveals strategies for static and dynamic osmo-response.</title>
        <authorList>
            <person name="Becker E.A."/>
            <person name="Seitzer P.M."/>
            <person name="Tritt A."/>
            <person name="Larsen D."/>
            <person name="Krusor M."/>
            <person name="Yao A.I."/>
            <person name="Wu D."/>
            <person name="Madern D."/>
            <person name="Eisen J.A."/>
            <person name="Darling A.E."/>
            <person name="Facciotti M.T."/>
        </authorList>
    </citation>
    <scope>NUCLEOTIDE SEQUENCE [LARGE SCALE GENOMIC DNA]</scope>
    <source>
        <strain evidence="6 7">JCM 14848</strain>
    </source>
</reference>
<evidence type="ECO:0000313" key="7">
    <source>
        <dbReference type="Proteomes" id="UP000011513"/>
    </source>
</evidence>
<evidence type="ECO:0000259" key="5">
    <source>
        <dbReference type="PROSITE" id="PS51078"/>
    </source>
</evidence>
<dbReference type="OrthoDB" id="14763at2157"/>
<dbReference type="RefSeq" id="WP_008388103.1">
    <property type="nucleotide sequence ID" value="NZ_AOIV01000036.1"/>
</dbReference>
<keyword evidence="7" id="KW-1185">Reference proteome</keyword>
<evidence type="ECO:0000256" key="1">
    <source>
        <dbReference type="ARBA" id="ARBA00023015"/>
    </source>
</evidence>
<feature type="domain" description="HTH iclR-type" evidence="4">
    <location>
        <begin position="1"/>
        <end position="60"/>
    </location>
</feature>
<gene>
    <name evidence="6" type="ORF">C474_14759</name>
</gene>
<dbReference type="Gene3D" id="3.30.450.40">
    <property type="match status" value="1"/>
</dbReference>
<dbReference type="GO" id="GO:0003700">
    <property type="term" value="F:DNA-binding transcription factor activity"/>
    <property type="evidence" value="ECO:0007669"/>
    <property type="project" value="TreeGrafter"/>
</dbReference>
<dbReference type="InterPro" id="IPR014757">
    <property type="entry name" value="Tscrpt_reg_IclR_C"/>
</dbReference>
<evidence type="ECO:0000256" key="2">
    <source>
        <dbReference type="ARBA" id="ARBA00023125"/>
    </source>
</evidence>
<name>M0D3M5_HALPD</name>
<keyword evidence="1" id="KW-0805">Transcription regulation</keyword>
<dbReference type="PANTHER" id="PTHR30136:SF35">
    <property type="entry name" value="HTH-TYPE TRANSCRIPTIONAL REGULATOR RV1719"/>
    <property type="match status" value="1"/>
</dbReference>
<dbReference type="EMBL" id="AOIV01000036">
    <property type="protein sequence ID" value="ELZ28764.1"/>
    <property type="molecule type" value="Genomic_DNA"/>
</dbReference>
<dbReference type="InterPro" id="IPR029016">
    <property type="entry name" value="GAF-like_dom_sf"/>
</dbReference>
<sequence>MTSILRAFEIIRTLWEVRSAGPSEIASLLGISKSTAHVYLHSLQSTGYVINDGGKYRLSYQFLTMGSRLKYRSRIFQVSKEEIRALADETGELVTLLIEESAEAILLHQETGSRALELGTYPGMTLPIHTHAAGKVFLAYMEESRTRAIITEESLERQTEATIVDAQTLQAEVEQIRTDGFAFDWDQQVQGMGVIAVPIVVDGVLRAVLGIACPTGRLRDETYRTELRRKLQEKVDSVTIKYRYGA</sequence>
<dbReference type="Pfam" id="PF01614">
    <property type="entry name" value="IclR_C"/>
    <property type="match status" value="1"/>
</dbReference>
<dbReference type="InterPro" id="IPR005471">
    <property type="entry name" value="Tscrpt_reg_IclR_N"/>
</dbReference>
<dbReference type="GO" id="GO:0003677">
    <property type="term" value="F:DNA binding"/>
    <property type="evidence" value="ECO:0007669"/>
    <property type="project" value="UniProtKB-KW"/>
</dbReference>
<comment type="caution">
    <text evidence="6">The sequence shown here is derived from an EMBL/GenBank/DDBJ whole genome shotgun (WGS) entry which is preliminary data.</text>
</comment>
<dbReference type="SUPFAM" id="SSF46785">
    <property type="entry name" value="Winged helix' DNA-binding domain"/>
    <property type="match status" value="1"/>
</dbReference>
<dbReference type="InterPro" id="IPR050707">
    <property type="entry name" value="HTH_MetabolicPath_Reg"/>
</dbReference>
<dbReference type="SMART" id="SM00346">
    <property type="entry name" value="HTH_ICLR"/>
    <property type="match status" value="1"/>
</dbReference>
<dbReference type="PROSITE" id="PS51077">
    <property type="entry name" value="HTH_ICLR"/>
    <property type="match status" value="1"/>
</dbReference>
<dbReference type="GO" id="GO:0045892">
    <property type="term" value="P:negative regulation of DNA-templated transcription"/>
    <property type="evidence" value="ECO:0007669"/>
    <property type="project" value="TreeGrafter"/>
</dbReference>
<organism evidence="6 7">
    <name type="scientific">Halogeometricum pallidum JCM 14848</name>
    <dbReference type="NCBI Taxonomy" id="1227487"/>
    <lineage>
        <taxon>Archaea</taxon>
        <taxon>Methanobacteriati</taxon>
        <taxon>Methanobacteriota</taxon>
        <taxon>Stenosarchaea group</taxon>
        <taxon>Halobacteria</taxon>
        <taxon>Halobacteriales</taxon>
        <taxon>Haloferacaceae</taxon>
        <taxon>Halogeometricum</taxon>
    </lineage>
</organism>
<dbReference type="PANTHER" id="PTHR30136">
    <property type="entry name" value="HELIX-TURN-HELIX TRANSCRIPTIONAL REGULATOR, ICLR FAMILY"/>
    <property type="match status" value="1"/>
</dbReference>
<keyword evidence="2" id="KW-0238">DNA-binding</keyword>
<evidence type="ECO:0000256" key="3">
    <source>
        <dbReference type="ARBA" id="ARBA00023163"/>
    </source>
</evidence>
<dbReference type="AlphaFoldDB" id="M0D3M5"/>
<dbReference type="eggNOG" id="arCOG02798">
    <property type="taxonomic scope" value="Archaea"/>
</dbReference>
<dbReference type="InterPro" id="IPR036388">
    <property type="entry name" value="WH-like_DNA-bd_sf"/>
</dbReference>
<protein>
    <submittedName>
        <fullName evidence="6">ArcR family transcription regulator</fullName>
    </submittedName>
</protein>
<dbReference type="Proteomes" id="UP000011513">
    <property type="component" value="Unassembled WGS sequence"/>
</dbReference>
<accession>M0D3M5</accession>